<dbReference type="InterPro" id="IPR001214">
    <property type="entry name" value="SET_dom"/>
</dbReference>
<dbReference type="EMBL" id="HBGG01032521">
    <property type="protein sequence ID" value="CAD9214737.1"/>
    <property type="molecule type" value="Transcribed_RNA"/>
</dbReference>
<dbReference type="SUPFAM" id="SSF82199">
    <property type="entry name" value="SET domain"/>
    <property type="match status" value="1"/>
</dbReference>
<evidence type="ECO:0000256" key="1">
    <source>
        <dbReference type="SAM" id="MobiDB-lite"/>
    </source>
</evidence>
<feature type="region of interest" description="Disordered" evidence="1">
    <location>
        <begin position="437"/>
        <end position="456"/>
    </location>
</feature>
<dbReference type="InterPro" id="IPR050869">
    <property type="entry name" value="H3K4_H4K5_MeTrfase"/>
</dbReference>
<dbReference type="GO" id="GO:0005634">
    <property type="term" value="C:nucleus"/>
    <property type="evidence" value="ECO:0007669"/>
    <property type="project" value="TreeGrafter"/>
</dbReference>
<reference evidence="3" key="1">
    <citation type="submission" date="2021-01" db="EMBL/GenBank/DDBJ databases">
        <authorList>
            <person name="Corre E."/>
            <person name="Pelletier E."/>
            <person name="Niang G."/>
            <person name="Scheremetjew M."/>
            <person name="Finn R."/>
            <person name="Kale V."/>
            <person name="Holt S."/>
            <person name="Cochrane G."/>
            <person name="Meng A."/>
            <person name="Brown T."/>
            <person name="Cohen L."/>
        </authorList>
    </citation>
    <scope>NUCLEOTIDE SEQUENCE</scope>
    <source>
        <strain evidence="3">PLY429</strain>
    </source>
</reference>
<proteinExistence type="predicted"/>
<dbReference type="PANTHER" id="PTHR12197:SF251">
    <property type="entry name" value="EG:BACR7C10.4 PROTEIN"/>
    <property type="match status" value="1"/>
</dbReference>
<sequence length="456" mass="50526">MQCDDVCQSDSVSSDSQAVGNFPGIEILGPYRLLSDWPVRVECCDKRGRFLVASRDIAEGELVLRSDAFAGGLMRSHRKRVCRHCLAVSSSAPHHSLYCRSCWQVYWCSEACRAAHLNPSAIGAAPLPRTLSVPHGMVCAFLKQLASCKFDIDMESVYTMLAEMLAAASVLDASPGPCQEQSASLDWQDGHAEVSSDESRTGHPSTTPLCMQDFLHLEAHVDELKQDPKDYRDWAKGARLLMRFLLQEEDGWGAKVVAKHGVSEDRLIEWASMILCNNFALNYERSSPQSKEESCDAVTVAPEADRPEGIEAVLELPLGSLHLDDTRLPEVKGSGGDFHTGKVCGGRVLYISASFFNHSCRPNCANKASLTEAQVVAIVPICAGDELCLSYIDTDLPRSERRKQLNRMFFFDCDCPRCAEEQCGKGSQKYSFLRSATTRDTKPKLRGRKARQKSRY</sequence>
<evidence type="ECO:0000259" key="2">
    <source>
        <dbReference type="PROSITE" id="PS50280"/>
    </source>
</evidence>
<dbReference type="CDD" id="cd20071">
    <property type="entry name" value="SET_SMYD"/>
    <property type="match status" value="1"/>
</dbReference>
<dbReference type="PROSITE" id="PS50280">
    <property type="entry name" value="SET"/>
    <property type="match status" value="1"/>
</dbReference>
<protein>
    <recommendedName>
        <fullName evidence="2">SET domain-containing protein</fullName>
    </recommendedName>
</protein>
<accession>A0A7S1X866</accession>
<organism evidence="3">
    <name type="scientific">Tetraselmis chuii</name>
    <dbReference type="NCBI Taxonomy" id="63592"/>
    <lineage>
        <taxon>Eukaryota</taxon>
        <taxon>Viridiplantae</taxon>
        <taxon>Chlorophyta</taxon>
        <taxon>core chlorophytes</taxon>
        <taxon>Chlorodendrophyceae</taxon>
        <taxon>Chlorodendrales</taxon>
        <taxon>Chlorodendraceae</taxon>
        <taxon>Tetraselmis</taxon>
    </lineage>
</organism>
<feature type="compositionally biased region" description="Basic residues" evidence="1">
    <location>
        <begin position="444"/>
        <end position="456"/>
    </location>
</feature>
<evidence type="ECO:0000313" key="3">
    <source>
        <dbReference type="EMBL" id="CAD9214737.1"/>
    </source>
</evidence>
<dbReference type="Pfam" id="PF00856">
    <property type="entry name" value="SET"/>
    <property type="match status" value="1"/>
</dbReference>
<dbReference type="AlphaFoldDB" id="A0A7S1X866"/>
<name>A0A7S1X866_9CHLO</name>
<dbReference type="Gene3D" id="2.170.270.10">
    <property type="entry name" value="SET domain"/>
    <property type="match status" value="1"/>
</dbReference>
<gene>
    <name evidence="3" type="ORF">TCHU04912_LOCUS16977</name>
</gene>
<dbReference type="PANTHER" id="PTHR12197">
    <property type="entry name" value="HISTONE-LYSINE N-METHYLTRANSFERASE SMYD"/>
    <property type="match status" value="1"/>
</dbReference>
<feature type="domain" description="SET" evidence="2">
    <location>
        <begin position="37"/>
        <end position="392"/>
    </location>
</feature>
<dbReference type="InterPro" id="IPR046341">
    <property type="entry name" value="SET_dom_sf"/>
</dbReference>